<keyword evidence="1" id="KW-1133">Transmembrane helix</keyword>
<dbReference type="EMBL" id="ADLN01000009">
    <property type="protein sequence ID" value="EHI60946.1"/>
    <property type="molecule type" value="Genomic_DNA"/>
</dbReference>
<dbReference type="Proteomes" id="UP000005384">
    <property type="component" value="Unassembled WGS sequence"/>
</dbReference>
<evidence type="ECO:0000313" key="2">
    <source>
        <dbReference type="EMBL" id="EHI60946.1"/>
    </source>
</evidence>
<keyword evidence="1" id="KW-0812">Transmembrane</keyword>
<keyword evidence="1" id="KW-0472">Membrane</keyword>
<sequence length="131" mass="15672">MKEKIQRFMIGRYGVDEMNRFLMGVTMVLIVLDLFLRSHVLYLLGALCLIWCYYRMLSKNISKRFQENQKYLNLEFRVKEGWKNLKFKISQARQFHIYKCPGCGQKIRIPRGKGKISIHCPKCQTDFIKRS</sequence>
<organism evidence="2 3">
    <name type="scientific">Hungatella hathewayi WAL-18680</name>
    <dbReference type="NCBI Taxonomy" id="742737"/>
    <lineage>
        <taxon>Bacteria</taxon>
        <taxon>Bacillati</taxon>
        <taxon>Bacillota</taxon>
        <taxon>Clostridia</taxon>
        <taxon>Lachnospirales</taxon>
        <taxon>Lachnospiraceae</taxon>
        <taxon>Hungatella</taxon>
    </lineage>
</organism>
<evidence type="ECO:0000313" key="3">
    <source>
        <dbReference type="Proteomes" id="UP000005384"/>
    </source>
</evidence>
<name>G5IC28_9FIRM</name>
<dbReference type="RefSeq" id="WP_006778997.1">
    <property type="nucleotide sequence ID" value="NZ_CP040506.1"/>
</dbReference>
<feature type="transmembrane region" description="Helical" evidence="1">
    <location>
        <begin position="42"/>
        <end position="57"/>
    </location>
</feature>
<gene>
    <name evidence="2" type="ORF">HMPREF9473_01011</name>
</gene>
<protein>
    <recommendedName>
        <fullName evidence="4">Zn-finger containing protein</fullName>
    </recommendedName>
</protein>
<dbReference type="HOGENOM" id="CLU_133627_0_0_9"/>
<proteinExistence type="predicted"/>
<dbReference type="PATRIC" id="fig|742737.3.peg.1012"/>
<evidence type="ECO:0000256" key="1">
    <source>
        <dbReference type="SAM" id="Phobius"/>
    </source>
</evidence>
<feature type="transmembrane region" description="Helical" evidence="1">
    <location>
        <begin position="21"/>
        <end position="36"/>
    </location>
</feature>
<evidence type="ECO:0008006" key="4">
    <source>
        <dbReference type="Google" id="ProtNLM"/>
    </source>
</evidence>
<dbReference type="AlphaFoldDB" id="G5IC28"/>
<comment type="caution">
    <text evidence="2">The sequence shown here is derived from an EMBL/GenBank/DDBJ whole genome shotgun (WGS) entry which is preliminary data.</text>
</comment>
<keyword evidence="3" id="KW-1185">Reference proteome</keyword>
<reference evidence="2 3" key="1">
    <citation type="submission" date="2011-08" db="EMBL/GenBank/DDBJ databases">
        <title>The Genome Sequence of Clostridium hathewayi WAL-18680.</title>
        <authorList>
            <consortium name="The Broad Institute Genome Sequencing Platform"/>
            <person name="Earl A."/>
            <person name="Ward D."/>
            <person name="Feldgarden M."/>
            <person name="Gevers D."/>
            <person name="Finegold S.M."/>
            <person name="Summanen P.H."/>
            <person name="Molitoris D.R."/>
            <person name="Song M."/>
            <person name="Daigneault M."/>
            <person name="Allen-Vercoe E."/>
            <person name="Young S.K."/>
            <person name="Zeng Q."/>
            <person name="Gargeya S."/>
            <person name="Fitzgerald M."/>
            <person name="Haas B."/>
            <person name="Abouelleil A."/>
            <person name="Alvarado L."/>
            <person name="Arachchi H.M."/>
            <person name="Berlin A."/>
            <person name="Brown A."/>
            <person name="Chapman S.B."/>
            <person name="Chen Z."/>
            <person name="Dunbar C."/>
            <person name="Freedman E."/>
            <person name="Gearin G."/>
            <person name="Gellesch M."/>
            <person name="Goldberg J."/>
            <person name="Griggs A."/>
            <person name="Gujja S."/>
            <person name="Heiman D."/>
            <person name="Howarth C."/>
            <person name="Larson L."/>
            <person name="Lui A."/>
            <person name="MacDonald P.J.P."/>
            <person name="Montmayeur A."/>
            <person name="Murphy C."/>
            <person name="Neiman D."/>
            <person name="Pearson M."/>
            <person name="Priest M."/>
            <person name="Roberts A."/>
            <person name="Saif S."/>
            <person name="Shea T."/>
            <person name="Shenoy N."/>
            <person name="Sisk P."/>
            <person name="Stolte C."/>
            <person name="Sykes S."/>
            <person name="Wortman J."/>
            <person name="Nusbaum C."/>
            <person name="Birren B."/>
        </authorList>
    </citation>
    <scope>NUCLEOTIDE SEQUENCE [LARGE SCALE GENOMIC DNA]</scope>
    <source>
        <strain evidence="2 3">WAL-18680</strain>
    </source>
</reference>
<accession>G5IC28</accession>